<feature type="compositionally biased region" description="Basic and acidic residues" evidence="6">
    <location>
        <begin position="941"/>
        <end position="980"/>
    </location>
</feature>
<dbReference type="GO" id="GO:0031298">
    <property type="term" value="C:replication fork protection complex"/>
    <property type="evidence" value="ECO:0007669"/>
    <property type="project" value="TreeGrafter"/>
</dbReference>
<protein>
    <recommendedName>
        <fullName evidence="7">Timeless N-terminal domain-containing protein</fullName>
    </recommendedName>
</protein>
<dbReference type="OrthoDB" id="310853at2759"/>
<organism evidence="8 9">
    <name type="scientific">Mycena chlorophos</name>
    <name type="common">Agaric fungus</name>
    <name type="synonym">Agaricus chlorophos</name>
    <dbReference type="NCBI Taxonomy" id="658473"/>
    <lineage>
        <taxon>Eukaryota</taxon>
        <taxon>Fungi</taxon>
        <taxon>Dikarya</taxon>
        <taxon>Basidiomycota</taxon>
        <taxon>Agaricomycotina</taxon>
        <taxon>Agaricomycetes</taxon>
        <taxon>Agaricomycetidae</taxon>
        <taxon>Agaricales</taxon>
        <taxon>Marasmiineae</taxon>
        <taxon>Mycenaceae</taxon>
        <taxon>Mycena</taxon>
    </lineage>
</organism>
<feature type="domain" description="Timeless N-terminal" evidence="7">
    <location>
        <begin position="43"/>
        <end position="288"/>
    </location>
</feature>
<feature type="compositionally biased region" description="Low complexity" evidence="6">
    <location>
        <begin position="913"/>
        <end position="932"/>
    </location>
</feature>
<feature type="region of interest" description="Disordered" evidence="6">
    <location>
        <begin position="544"/>
        <end position="584"/>
    </location>
</feature>
<evidence type="ECO:0000256" key="2">
    <source>
        <dbReference type="ARBA" id="ARBA00022880"/>
    </source>
</evidence>
<accession>A0A8H6TM42</accession>
<feature type="region of interest" description="Disordered" evidence="6">
    <location>
        <begin position="902"/>
        <end position="1162"/>
    </location>
</feature>
<feature type="compositionally biased region" description="Basic and acidic residues" evidence="6">
    <location>
        <begin position="1008"/>
        <end position="1025"/>
    </location>
</feature>
<keyword evidence="2" id="KW-0236">DNA replication inhibitor</keyword>
<dbReference type="InterPro" id="IPR006906">
    <property type="entry name" value="Timeless_N"/>
</dbReference>
<evidence type="ECO:0000313" key="8">
    <source>
        <dbReference type="EMBL" id="KAF7319594.1"/>
    </source>
</evidence>
<evidence type="ECO:0000256" key="3">
    <source>
        <dbReference type="ARBA" id="ARBA00023242"/>
    </source>
</evidence>
<dbReference type="Pfam" id="PF04821">
    <property type="entry name" value="TIMELESS"/>
    <property type="match status" value="1"/>
</dbReference>
<sequence>MSDSDSDVPRDPVTHRPLNPRRILFEPVIGRVVDALGGYEAGVYRMGDEASGCLKDLKKLWRKDDDDDERTIARIFYEKRVLANDLVPILLLTAGAGQVEDKRAVSAADLISAMTWPIDVAEELAELEPGERADFGQLQEAHRQYKAALLQPAVMAALFAILLPPLAKAPRERSLRDNQVAALVLHIIRNLAAIRDRDGLQSKLLRALEETHTTDLMLTIATNAESDPLLGSWNTLILEIMFFLFRGTPPATLNEQPKTRLRNLLAEEARAAPTPVSRHSRFGTTIVVMAKPAKKPADYNDEDDPKKHNAAKALVHKTGATSSLLDAGKRAQRVRAAPAIEASLADDLNTEAREVLRNFARTMLDEGIFDRFLTALFKDIRMERAWATGTRIPMWVMAVVRWMLGLFLLESKDSKSKRQYGLVAAAADSGFVSFVLRHMREATEEKPKGWPMLYAGMGCMTQILLLLDNISASATSDDDPDAEAAQTLRTQMIYAGLPLDLALECLKSCTATNADGRGPAFLDAAVTFAYSMVRMVERAGNEGDSTYVRRRKTGKKHAGDGEDAHDAEEDERRRRKKQADGEKEQTFSLEAFEMRFASSDVTKPLLLQLARFKEMHSNPEALRRVVGLLHRVAVRGKAEGFFFNVSTLQLFQAILAAQKTFPRDQPHKDLVALVNFILRKFFKALEEEPFLAVEAFFPKNRGQWKAFSSWEAPEKEAKQKGRKSRPGTAELKVKGRMGWSEQLGIAVAALIEAGQASLITWTVALIETMLREWRKVVEALEAEKNTENAEQEDDDDALLEKRMAEKLEAPSVEMLSKMQDYLIPYTDDNEAKAATENPHLKLLFRLAKFAQMDDVDGEIEAQWIIPKTVPPADLQRTVKVIEQYLATPFNLEGKKASEYLTKARPAARRREPSVSSASSSSDSGSEGPASADSDGEGEDDAEKKARKEKKRAEREQKRAEREKKREEREARKRERKEAKARPPKPAVEYKSAQFIEDSDEEYGAMDEFLVREKEMRERIEQRATETGKSAGMRETGTKKRKKKGGGDNSGSRKKRKSAAKESDAEESDDGQAPDGSGSTTGNDGEPSPPRPRPRPKPKARLGKKDAIIADVEEDQPAPPRTSSPQAAPVADDPDSDSDVVVADAGPRRRKNRLVVSDDDDDD</sequence>
<dbReference type="EMBL" id="JACAZE010000003">
    <property type="protein sequence ID" value="KAF7319594.1"/>
    <property type="molecule type" value="Genomic_DNA"/>
</dbReference>
<evidence type="ECO:0000313" key="9">
    <source>
        <dbReference type="Proteomes" id="UP000613580"/>
    </source>
</evidence>
<dbReference type="InterPro" id="IPR044998">
    <property type="entry name" value="Timeless"/>
</dbReference>
<name>A0A8H6TM42_MYCCL</name>
<keyword evidence="5" id="KW-0175">Coiled coil</keyword>
<dbReference type="PANTHER" id="PTHR22940">
    <property type="entry name" value="TIMEOUT/TIMELESS-2"/>
    <property type="match status" value="1"/>
</dbReference>
<evidence type="ECO:0000256" key="5">
    <source>
        <dbReference type="SAM" id="Coils"/>
    </source>
</evidence>
<dbReference type="GO" id="GO:0006281">
    <property type="term" value="P:DNA repair"/>
    <property type="evidence" value="ECO:0007669"/>
    <property type="project" value="TreeGrafter"/>
</dbReference>
<evidence type="ECO:0000256" key="1">
    <source>
        <dbReference type="ARBA" id="ARBA00004123"/>
    </source>
</evidence>
<reference evidence="8" key="1">
    <citation type="submission" date="2020-05" db="EMBL/GenBank/DDBJ databases">
        <title>Mycena genomes resolve the evolution of fungal bioluminescence.</title>
        <authorList>
            <person name="Tsai I.J."/>
        </authorList>
    </citation>
    <scope>NUCLEOTIDE SEQUENCE</scope>
    <source>
        <strain evidence="8">110903Hualien_Pintung</strain>
    </source>
</reference>
<dbReference type="GO" id="GO:0000076">
    <property type="term" value="P:DNA replication checkpoint signaling"/>
    <property type="evidence" value="ECO:0007669"/>
    <property type="project" value="TreeGrafter"/>
</dbReference>
<keyword evidence="4" id="KW-0131">Cell cycle</keyword>
<evidence type="ECO:0000256" key="6">
    <source>
        <dbReference type="SAM" id="MobiDB-lite"/>
    </source>
</evidence>
<keyword evidence="9" id="KW-1185">Reference proteome</keyword>
<feature type="coiled-coil region" evidence="5">
    <location>
        <begin position="763"/>
        <end position="790"/>
    </location>
</feature>
<feature type="compositionally biased region" description="Basic residues" evidence="6">
    <location>
        <begin position="1091"/>
        <end position="1101"/>
    </location>
</feature>
<comment type="caution">
    <text evidence="8">The sequence shown here is derived from an EMBL/GenBank/DDBJ whole genome shotgun (WGS) entry which is preliminary data.</text>
</comment>
<proteinExistence type="predicted"/>
<dbReference type="PANTHER" id="PTHR22940:SF4">
    <property type="entry name" value="PROTEIN TIMELESS HOMOLOG"/>
    <property type="match status" value="1"/>
</dbReference>
<evidence type="ECO:0000256" key="4">
    <source>
        <dbReference type="ARBA" id="ARBA00023306"/>
    </source>
</evidence>
<gene>
    <name evidence="8" type="ORF">HMN09_00299500</name>
</gene>
<dbReference type="GO" id="GO:0003677">
    <property type="term" value="F:DNA binding"/>
    <property type="evidence" value="ECO:0007669"/>
    <property type="project" value="TreeGrafter"/>
</dbReference>
<evidence type="ECO:0000259" key="7">
    <source>
        <dbReference type="Pfam" id="PF04821"/>
    </source>
</evidence>
<keyword evidence="3" id="KW-0539">Nucleus</keyword>
<comment type="subcellular location">
    <subcellularLocation>
        <location evidence="1">Nucleus</location>
    </subcellularLocation>
</comment>
<dbReference type="Proteomes" id="UP000613580">
    <property type="component" value="Unassembled WGS sequence"/>
</dbReference>
<dbReference type="GO" id="GO:0043111">
    <property type="term" value="P:replication fork arrest"/>
    <property type="evidence" value="ECO:0007669"/>
    <property type="project" value="TreeGrafter"/>
</dbReference>
<dbReference type="AlphaFoldDB" id="A0A8H6TM42"/>